<dbReference type="EMBL" id="RZIG01000002">
    <property type="protein sequence ID" value="RYJ09509.1"/>
    <property type="molecule type" value="Genomic_DNA"/>
</dbReference>
<proteinExistence type="predicted"/>
<dbReference type="Gene3D" id="3.40.720.10">
    <property type="entry name" value="Alkaline Phosphatase, subunit A"/>
    <property type="match status" value="1"/>
</dbReference>
<reference evidence="1 2" key="1">
    <citation type="submission" date="2018-12" db="EMBL/GenBank/DDBJ databases">
        <title>Draft genome sequence of Haloarcula hispinica strain 18.1, an halophilic archaeon isolated from Chott El Jerid of Southern Tunisia.</title>
        <authorList>
            <person name="Najjari A."/>
            <person name="Ben Dhia O."/>
            <person name="Ferjani R."/>
            <person name="Mahjoubi M."/>
            <person name="Sghaier H."/>
            <person name="Elshahed M."/>
            <person name="Ouzari H.I."/>
            <person name="Cherid A."/>
            <person name="Youssef N."/>
        </authorList>
    </citation>
    <scope>NUCLEOTIDE SEQUENCE [LARGE SCALE GENOMIC DNA]</scope>
    <source>
        <strain evidence="1 2">18.1</strain>
    </source>
</reference>
<dbReference type="Proteomes" id="UP000293535">
    <property type="component" value="Unassembled WGS sequence"/>
</dbReference>
<evidence type="ECO:0000313" key="2">
    <source>
        <dbReference type="Proteomes" id="UP000293535"/>
    </source>
</evidence>
<protein>
    <submittedName>
        <fullName evidence="1">PglZ domain-containing protein</fullName>
    </submittedName>
</protein>
<organism evidence="1 2">
    <name type="scientific">Haloarcula hispanica</name>
    <dbReference type="NCBI Taxonomy" id="51589"/>
    <lineage>
        <taxon>Archaea</taxon>
        <taxon>Methanobacteriati</taxon>
        <taxon>Methanobacteriota</taxon>
        <taxon>Stenosarchaea group</taxon>
        <taxon>Halobacteria</taxon>
        <taxon>Halobacteriales</taxon>
        <taxon>Haloarculaceae</taxon>
        <taxon>Haloarcula</taxon>
    </lineage>
</organism>
<evidence type="ECO:0000313" key="1">
    <source>
        <dbReference type="EMBL" id="RYJ09509.1"/>
    </source>
</evidence>
<sequence>MPKRNLQKKIYGGYLFPTLWLTKHFNPGTNIYSEEWDTLIILDACRVDALREVSDEYDFIKNVDTRWSVGSTSKEWLINTFKNKYEEQINETALVTGNAWAEMVFEQSPDWGSWTSLTDTFWHGHPIGQIAKRNIVSHADFYEYLPVWSNTNNVENSAPRAKSVTDAAIETARNRHPEKLIVHYMQPHEPFFHDSGPEESLSKKDKKPMDVLRADGNKNEIWGRYIDNLRYVLDSVKLLLENHNAGKVIITADHGELFGELGLHGHLAAFPHPNLRRVPWVKTEAKDEESYRPERRFSDFKDTSGNVQERLKDLGYV</sequence>
<dbReference type="SUPFAM" id="SSF53649">
    <property type="entry name" value="Alkaline phosphatase-like"/>
    <property type="match status" value="1"/>
</dbReference>
<dbReference type="AlphaFoldDB" id="A0A482TBX3"/>
<comment type="caution">
    <text evidence="1">The sequence shown here is derived from an EMBL/GenBank/DDBJ whole genome shotgun (WGS) entry which is preliminary data.</text>
</comment>
<dbReference type="RefSeq" id="WP_129755214.1">
    <property type="nucleotide sequence ID" value="NZ_JAFKAA010000002.1"/>
</dbReference>
<dbReference type="InterPro" id="IPR017850">
    <property type="entry name" value="Alkaline_phosphatase_core_sf"/>
</dbReference>
<accession>A0A482TBX3</accession>
<gene>
    <name evidence="1" type="ORF">ELS20_05395</name>
</gene>
<name>A0A482TBX3_HALHI</name>